<evidence type="ECO:0000256" key="1">
    <source>
        <dbReference type="SAM" id="Phobius"/>
    </source>
</evidence>
<keyword evidence="1" id="KW-0812">Transmembrane</keyword>
<gene>
    <name evidence="2" type="ORF">EMO89_09865</name>
</gene>
<proteinExistence type="predicted"/>
<dbReference type="Pfam" id="PF03649">
    <property type="entry name" value="UPF0014"/>
    <property type="match status" value="1"/>
</dbReference>
<evidence type="ECO:0000313" key="2">
    <source>
        <dbReference type="EMBL" id="KAA8827930.1"/>
    </source>
</evidence>
<sequence length="94" mass="10458">MPVFLTLLASAVLMFSVVVELIIRPKPWYAPQVVVTMVGMLLGNVVSAIAVAITRLFDDIRTRRHAYRHACLPHGVHREPSAAHRPIAVVSYRS</sequence>
<feature type="transmembrane region" description="Helical" evidence="1">
    <location>
        <begin position="37"/>
        <end position="57"/>
    </location>
</feature>
<comment type="caution">
    <text evidence="2">The sequence shown here is derived from an EMBL/GenBank/DDBJ whole genome shotgun (WGS) entry which is preliminary data.</text>
</comment>
<protein>
    <submittedName>
        <fullName evidence="2">Uncharacterized protein</fullName>
    </submittedName>
</protein>
<keyword evidence="1" id="KW-0472">Membrane</keyword>
<dbReference type="AlphaFoldDB" id="A0A5M9ZTE0"/>
<dbReference type="InterPro" id="IPR005226">
    <property type="entry name" value="UPF0014_fam"/>
</dbReference>
<name>A0A5M9ZTE0_9BIFI</name>
<reference evidence="2 3" key="1">
    <citation type="journal article" date="2019" name="Syst. Appl. Microbiol.">
        <title>Characterization of Bifidobacterium species in feaces of the Egyptian fruit bat: Description of B. vespertilionis sp. nov. and B. rousetti sp. nov.</title>
        <authorList>
            <person name="Modesto M."/>
            <person name="Satti M."/>
            <person name="Watanabe K."/>
            <person name="Puglisi E."/>
            <person name="Morelli L."/>
            <person name="Huang C.-H."/>
            <person name="Liou J.-S."/>
            <person name="Miyashita M."/>
            <person name="Tamura T."/>
            <person name="Saito S."/>
            <person name="Mori K."/>
            <person name="Huang L."/>
            <person name="Sciavilla P."/>
            <person name="Sandri C."/>
            <person name="Spiezio C."/>
            <person name="Vitali F."/>
            <person name="Cavalieri D."/>
            <person name="Perpetuini G."/>
            <person name="Tofalo R."/>
            <person name="Bonetti A."/>
            <person name="Arita M."/>
            <person name="Mattarelli P."/>
        </authorList>
    </citation>
    <scope>NUCLEOTIDE SEQUENCE [LARGE SCALE GENOMIC DNA]</scope>
    <source>
        <strain evidence="2 3">RST7</strain>
    </source>
</reference>
<dbReference type="OrthoDB" id="3212530at2"/>
<evidence type="ECO:0000313" key="3">
    <source>
        <dbReference type="Proteomes" id="UP000412028"/>
    </source>
</evidence>
<dbReference type="Proteomes" id="UP000412028">
    <property type="component" value="Unassembled WGS sequence"/>
</dbReference>
<keyword evidence="1" id="KW-1133">Transmembrane helix</keyword>
<accession>A0A5M9ZTE0</accession>
<dbReference type="EMBL" id="RZUI01000015">
    <property type="protein sequence ID" value="KAA8827930.1"/>
    <property type="molecule type" value="Genomic_DNA"/>
</dbReference>
<organism evidence="2 3">
    <name type="scientific">Bifidobacterium tissieri</name>
    <dbReference type="NCBI Taxonomy" id="1630162"/>
    <lineage>
        <taxon>Bacteria</taxon>
        <taxon>Bacillati</taxon>
        <taxon>Actinomycetota</taxon>
        <taxon>Actinomycetes</taxon>
        <taxon>Bifidobacteriales</taxon>
        <taxon>Bifidobacteriaceae</taxon>
        <taxon>Bifidobacterium</taxon>
    </lineage>
</organism>